<proteinExistence type="predicted"/>
<organism evidence="2 3">
    <name type="scientific">Microthlaspi erraticum</name>
    <dbReference type="NCBI Taxonomy" id="1685480"/>
    <lineage>
        <taxon>Eukaryota</taxon>
        <taxon>Viridiplantae</taxon>
        <taxon>Streptophyta</taxon>
        <taxon>Embryophyta</taxon>
        <taxon>Tracheophyta</taxon>
        <taxon>Spermatophyta</taxon>
        <taxon>Magnoliopsida</taxon>
        <taxon>eudicotyledons</taxon>
        <taxon>Gunneridae</taxon>
        <taxon>Pentapetalae</taxon>
        <taxon>rosids</taxon>
        <taxon>malvids</taxon>
        <taxon>Brassicales</taxon>
        <taxon>Brassicaceae</taxon>
        <taxon>Coluteocarpeae</taxon>
        <taxon>Microthlaspi</taxon>
    </lineage>
</organism>
<protein>
    <submittedName>
        <fullName evidence="2">Uncharacterized protein</fullName>
    </submittedName>
</protein>
<sequence>MSSLGDITYLLKACPLPAKRLGRTGNLLVSLGLHHNIACILSDRTVRSGSHSPAVDHHSSTVRLNRSTKPSDPGSIVVLDSFLNMRSKHPAACTGRPGN</sequence>
<feature type="region of interest" description="Disordered" evidence="1">
    <location>
        <begin position="50"/>
        <end position="72"/>
    </location>
</feature>
<evidence type="ECO:0000256" key="1">
    <source>
        <dbReference type="SAM" id="MobiDB-lite"/>
    </source>
</evidence>
<keyword evidence="3" id="KW-1185">Reference proteome</keyword>
<dbReference type="Proteomes" id="UP000467841">
    <property type="component" value="Unassembled WGS sequence"/>
</dbReference>
<name>A0A6D2IRH8_9BRAS</name>
<comment type="caution">
    <text evidence="2">The sequence shown here is derived from an EMBL/GenBank/DDBJ whole genome shotgun (WGS) entry which is preliminary data.</text>
</comment>
<evidence type="ECO:0000313" key="3">
    <source>
        <dbReference type="Proteomes" id="UP000467841"/>
    </source>
</evidence>
<dbReference type="AlphaFoldDB" id="A0A6D2IRH8"/>
<feature type="compositionally biased region" description="Polar residues" evidence="1">
    <location>
        <begin position="61"/>
        <end position="70"/>
    </location>
</feature>
<accession>A0A6D2IRH8</accession>
<dbReference type="EMBL" id="CACVBM020001076">
    <property type="protein sequence ID" value="CAA7029110.1"/>
    <property type="molecule type" value="Genomic_DNA"/>
</dbReference>
<gene>
    <name evidence="2" type="ORF">MERR_LOCUS16345</name>
</gene>
<evidence type="ECO:0000313" key="2">
    <source>
        <dbReference type="EMBL" id="CAA7029110.1"/>
    </source>
</evidence>
<reference evidence="2" key="1">
    <citation type="submission" date="2020-01" db="EMBL/GenBank/DDBJ databases">
        <authorList>
            <person name="Mishra B."/>
        </authorList>
    </citation>
    <scope>NUCLEOTIDE SEQUENCE [LARGE SCALE GENOMIC DNA]</scope>
</reference>